<dbReference type="eggNOG" id="KOG0619">
    <property type="taxonomic scope" value="Eukaryota"/>
</dbReference>
<evidence type="ECO:0000259" key="14">
    <source>
        <dbReference type="Pfam" id="PF08263"/>
    </source>
</evidence>
<dbReference type="InterPro" id="IPR032675">
    <property type="entry name" value="LRR_dom_sf"/>
</dbReference>
<evidence type="ECO:0000256" key="9">
    <source>
        <dbReference type="ARBA" id="ARBA00023136"/>
    </source>
</evidence>
<dbReference type="PaxDb" id="3880-AES99372"/>
<evidence type="ECO:0000313" key="16">
    <source>
        <dbReference type="EMBL" id="RHN56980.1"/>
    </source>
</evidence>
<evidence type="ECO:0000256" key="1">
    <source>
        <dbReference type="ARBA" id="ARBA00004251"/>
    </source>
</evidence>
<feature type="domain" description="Leucine-rich repeat-containing N-terminal plant-type" evidence="14">
    <location>
        <begin position="32"/>
        <end position="76"/>
    </location>
</feature>
<evidence type="ECO:0000313" key="17">
    <source>
        <dbReference type="EnsemblPlants" id="AES99372"/>
    </source>
</evidence>
<dbReference type="KEGG" id="mtr:11427517"/>
<keyword evidence="8 12" id="KW-1133">Transmembrane helix</keyword>
<keyword evidence="6 13" id="KW-0732">Signal</keyword>
<protein>
    <submittedName>
        <fullName evidence="16">Putative leucine-rich repeat-containing, plant-type, leucine-rich repeat domain, L</fullName>
    </submittedName>
    <submittedName>
        <fullName evidence="15">Receptor-like protein</fullName>
    </submittedName>
</protein>
<dbReference type="SMART" id="SM00369">
    <property type="entry name" value="LRR_TYP"/>
    <property type="match status" value="13"/>
</dbReference>
<evidence type="ECO:0000256" key="2">
    <source>
        <dbReference type="ARBA" id="ARBA00009592"/>
    </source>
</evidence>
<evidence type="ECO:0000256" key="13">
    <source>
        <dbReference type="SAM" id="SignalP"/>
    </source>
</evidence>
<dbReference type="InterPro" id="IPR046956">
    <property type="entry name" value="RLP23-like"/>
</dbReference>
<dbReference type="InterPro" id="IPR013210">
    <property type="entry name" value="LRR_N_plant-typ"/>
</dbReference>
<keyword evidence="9 12" id="KW-0472">Membrane</keyword>
<dbReference type="Proteomes" id="UP000002051">
    <property type="component" value="Chromosome 5"/>
</dbReference>
<dbReference type="FunFam" id="3.80.10.10:FF:000111">
    <property type="entry name" value="LRR receptor-like serine/threonine-protein kinase ERECTA"/>
    <property type="match status" value="1"/>
</dbReference>
<dbReference type="OrthoDB" id="1428163at2759"/>
<keyword evidence="5 12" id="KW-0812">Transmembrane</keyword>
<dbReference type="Gene3D" id="3.80.10.10">
    <property type="entry name" value="Ribonuclease Inhibitor"/>
    <property type="match status" value="5"/>
</dbReference>
<proteinExistence type="inferred from homology"/>
<evidence type="ECO:0000313" key="15">
    <source>
        <dbReference type="EMBL" id="AES99372.2"/>
    </source>
</evidence>
<dbReference type="EMBL" id="PSQE01000005">
    <property type="protein sequence ID" value="RHN56980.1"/>
    <property type="molecule type" value="Genomic_DNA"/>
</dbReference>
<dbReference type="Pfam" id="PF08263">
    <property type="entry name" value="LRRNT_2"/>
    <property type="match status" value="1"/>
</dbReference>
<reference evidence="15 18" key="2">
    <citation type="journal article" date="2014" name="BMC Genomics">
        <title>An improved genome release (version Mt4.0) for the model legume Medicago truncatula.</title>
        <authorList>
            <person name="Tang H."/>
            <person name="Krishnakumar V."/>
            <person name="Bidwell S."/>
            <person name="Rosen B."/>
            <person name="Chan A."/>
            <person name="Zhou S."/>
            <person name="Gentzbittel L."/>
            <person name="Childs K.L."/>
            <person name="Yandell M."/>
            <person name="Gundlach H."/>
            <person name="Mayer K.F."/>
            <person name="Schwartz D.C."/>
            <person name="Town C.D."/>
        </authorList>
    </citation>
    <scope>GENOME REANNOTATION</scope>
    <source>
        <strain evidence="17 18">cv. Jemalong A17</strain>
    </source>
</reference>
<dbReference type="Pfam" id="PF13855">
    <property type="entry name" value="LRR_8"/>
    <property type="match status" value="4"/>
</dbReference>
<keyword evidence="7" id="KW-0677">Repeat</keyword>
<gene>
    <name evidence="17" type="primary">11427517</name>
    <name evidence="15" type="ordered locus">MTR_5g079980</name>
    <name evidence="16" type="ORF">MtrunA17_Chr5g0435331</name>
</gene>
<dbReference type="SUPFAM" id="SSF52047">
    <property type="entry name" value="RNI-like"/>
    <property type="match status" value="1"/>
</dbReference>
<keyword evidence="3" id="KW-1003">Cell membrane</keyword>
<dbReference type="Gramene" id="rna32453">
    <property type="protein sequence ID" value="RHN56980.1"/>
    <property type="gene ID" value="gene32453"/>
</dbReference>
<reference evidence="17" key="3">
    <citation type="submission" date="2015-04" db="UniProtKB">
        <authorList>
            <consortium name="EnsemblPlants"/>
        </authorList>
    </citation>
    <scope>IDENTIFICATION</scope>
    <source>
        <strain evidence="17">cv. Jemalong A17</strain>
    </source>
</reference>
<dbReference type="AlphaFoldDB" id="G7KBR9"/>
<dbReference type="PANTHER" id="PTHR48061:SF36">
    <property type="entry name" value="RECEPTOR-LIKE PROTEIN 12"/>
    <property type="match status" value="1"/>
</dbReference>
<evidence type="ECO:0000256" key="8">
    <source>
        <dbReference type="ARBA" id="ARBA00022989"/>
    </source>
</evidence>
<dbReference type="PROSITE" id="PS51450">
    <property type="entry name" value="LRR"/>
    <property type="match status" value="1"/>
</dbReference>
<accession>G7KBR9</accession>
<dbReference type="Proteomes" id="UP000265566">
    <property type="component" value="Chromosome 5"/>
</dbReference>
<evidence type="ECO:0000256" key="12">
    <source>
        <dbReference type="SAM" id="Phobius"/>
    </source>
</evidence>
<dbReference type="EMBL" id="CM001221">
    <property type="protein sequence ID" value="AES99372.2"/>
    <property type="molecule type" value="Genomic_DNA"/>
</dbReference>
<keyword evidence="10 15" id="KW-0675">Receptor</keyword>
<evidence type="ECO:0000256" key="11">
    <source>
        <dbReference type="ARBA" id="ARBA00023180"/>
    </source>
</evidence>
<reference evidence="15 18" key="1">
    <citation type="journal article" date="2011" name="Nature">
        <title>The Medicago genome provides insight into the evolution of rhizobial symbioses.</title>
        <authorList>
            <person name="Young N.D."/>
            <person name="Debelle F."/>
            <person name="Oldroyd G.E."/>
            <person name="Geurts R."/>
            <person name="Cannon S.B."/>
            <person name="Udvardi M.K."/>
            <person name="Benedito V.A."/>
            <person name="Mayer K.F."/>
            <person name="Gouzy J."/>
            <person name="Schoof H."/>
            <person name="Van de Peer Y."/>
            <person name="Proost S."/>
            <person name="Cook D.R."/>
            <person name="Meyers B.C."/>
            <person name="Spannagl M."/>
            <person name="Cheung F."/>
            <person name="De Mita S."/>
            <person name="Krishnakumar V."/>
            <person name="Gundlach H."/>
            <person name="Zhou S."/>
            <person name="Mudge J."/>
            <person name="Bharti A.K."/>
            <person name="Murray J.D."/>
            <person name="Naoumkina M.A."/>
            <person name="Rosen B."/>
            <person name="Silverstein K.A."/>
            <person name="Tang H."/>
            <person name="Rombauts S."/>
            <person name="Zhao P.X."/>
            <person name="Zhou P."/>
            <person name="Barbe V."/>
            <person name="Bardou P."/>
            <person name="Bechner M."/>
            <person name="Bellec A."/>
            <person name="Berger A."/>
            <person name="Berges H."/>
            <person name="Bidwell S."/>
            <person name="Bisseling T."/>
            <person name="Choisne N."/>
            <person name="Couloux A."/>
            <person name="Denny R."/>
            <person name="Deshpande S."/>
            <person name="Dai X."/>
            <person name="Doyle J.J."/>
            <person name="Dudez A.M."/>
            <person name="Farmer A.D."/>
            <person name="Fouteau S."/>
            <person name="Franken C."/>
            <person name="Gibelin C."/>
            <person name="Gish J."/>
            <person name="Goldstein S."/>
            <person name="Gonzalez A.J."/>
            <person name="Green P.J."/>
            <person name="Hallab A."/>
            <person name="Hartog M."/>
            <person name="Hua A."/>
            <person name="Humphray S.J."/>
            <person name="Jeong D.H."/>
            <person name="Jing Y."/>
            <person name="Jocker A."/>
            <person name="Kenton S.M."/>
            <person name="Kim D.J."/>
            <person name="Klee K."/>
            <person name="Lai H."/>
            <person name="Lang C."/>
            <person name="Lin S."/>
            <person name="Macmil S.L."/>
            <person name="Magdelenat G."/>
            <person name="Matthews L."/>
            <person name="McCorrison J."/>
            <person name="Monaghan E.L."/>
            <person name="Mun J.H."/>
            <person name="Najar F.Z."/>
            <person name="Nicholson C."/>
            <person name="Noirot C."/>
            <person name="O'Bleness M."/>
            <person name="Paule C.R."/>
            <person name="Poulain J."/>
            <person name="Prion F."/>
            <person name="Qin B."/>
            <person name="Qu C."/>
            <person name="Retzel E.F."/>
            <person name="Riddle C."/>
            <person name="Sallet E."/>
            <person name="Samain S."/>
            <person name="Samson N."/>
            <person name="Sanders I."/>
            <person name="Saurat O."/>
            <person name="Scarpelli C."/>
            <person name="Schiex T."/>
            <person name="Segurens B."/>
            <person name="Severin A.J."/>
            <person name="Sherrier D.J."/>
            <person name="Shi R."/>
            <person name="Sims S."/>
            <person name="Singer S.R."/>
            <person name="Sinharoy S."/>
            <person name="Sterck L."/>
            <person name="Viollet A."/>
            <person name="Wang B.B."/>
            <person name="Wang K."/>
            <person name="Wang M."/>
            <person name="Wang X."/>
            <person name="Warfsmann J."/>
            <person name="Weissenbach J."/>
            <person name="White D.D."/>
            <person name="White J.D."/>
            <person name="Wiley G.B."/>
            <person name="Wincker P."/>
            <person name="Xing Y."/>
            <person name="Yang L."/>
            <person name="Yao Z."/>
            <person name="Ying F."/>
            <person name="Zhai J."/>
            <person name="Zhou L."/>
            <person name="Zuber A."/>
            <person name="Denarie J."/>
            <person name="Dixon R.A."/>
            <person name="May G.D."/>
            <person name="Schwartz D.C."/>
            <person name="Rogers J."/>
            <person name="Quetier F."/>
            <person name="Town C.D."/>
            <person name="Roe B.A."/>
        </authorList>
    </citation>
    <scope>NUCLEOTIDE SEQUENCE [LARGE SCALE GENOMIC DNA]</scope>
    <source>
        <strain evidence="15">A17</strain>
        <strain evidence="17 18">cv. Jemalong A17</strain>
    </source>
</reference>
<evidence type="ECO:0000256" key="4">
    <source>
        <dbReference type="ARBA" id="ARBA00022614"/>
    </source>
</evidence>
<dbReference type="SUPFAM" id="SSF52058">
    <property type="entry name" value="L domain-like"/>
    <property type="match status" value="2"/>
</dbReference>
<dbReference type="EnsemblPlants" id="AES99372">
    <property type="protein sequence ID" value="AES99372"/>
    <property type="gene ID" value="MTR_5g079980"/>
</dbReference>
<dbReference type="InterPro" id="IPR001611">
    <property type="entry name" value="Leu-rich_rpt"/>
</dbReference>
<comment type="similarity">
    <text evidence="2">Belongs to the RLP family.</text>
</comment>
<evidence type="ECO:0000256" key="3">
    <source>
        <dbReference type="ARBA" id="ARBA00022475"/>
    </source>
</evidence>
<dbReference type="HOGENOM" id="CLU_000288_18_3_1"/>
<evidence type="ECO:0000256" key="7">
    <source>
        <dbReference type="ARBA" id="ARBA00022737"/>
    </source>
</evidence>
<keyword evidence="4" id="KW-0433">Leucine-rich repeat</keyword>
<dbReference type="FunFam" id="3.80.10.10:FF:000095">
    <property type="entry name" value="LRR receptor-like serine/threonine-protein kinase GSO1"/>
    <property type="match status" value="2"/>
</dbReference>
<comment type="subcellular location">
    <subcellularLocation>
        <location evidence="1">Cell membrane</location>
        <topology evidence="1">Single-pass type I membrane protein</topology>
    </subcellularLocation>
</comment>
<dbReference type="GO" id="GO:0005886">
    <property type="term" value="C:plasma membrane"/>
    <property type="evidence" value="ECO:0007669"/>
    <property type="project" value="UniProtKB-SubCell"/>
</dbReference>
<evidence type="ECO:0000256" key="6">
    <source>
        <dbReference type="ARBA" id="ARBA00022729"/>
    </source>
</evidence>
<feature type="signal peptide" evidence="13">
    <location>
        <begin position="1"/>
        <end position="22"/>
    </location>
</feature>
<feature type="chain" id="PRO_5014573510" evidence="13">
    <location>
        <begin position="23"/>
        <end position="1021"/>
    </location>
</feature>
<dbReference type="SMART" id="SM00365">
    <property type="entry name" value="LRR_SD22"/>
    <property type="match status" value="5"/>
</dbReference>
<dbReference type="FunFam" id="3.80.10.10:FF:000041">
    <property type="entry name" value="LRR receptor-like serine/threonine-protein kinase ERECTA"/>
    <property type="match status" value="1"/>
</dbReference>
<feature type="transmembrane region" description="Helical" evidence="12">
    <location>
        <begin position="979"/>
        <end position="998"/>
    </location>
</feature>
<evidence type="ECO:0000313" key="18">
    <source>
        <dbReference type="Proteomes" id="UP000002051"/>
    </source>
</evidence>
<dbReference type="PRINTS" id="PR00019">
    <property type="entry name" value="LEURICHRPT"/>
</dbReference>
<reference evidence="16" key="4">
    <citation type="journal article" date="2018" name="Nat. Plants">
        <title>Whole-genome landscape of Medicago truncatula symbiotic genes.</title>
        <authorList>
            <person name="Pecrix Y."/>
            <person name="Gamas P."/>
            <person name="Carrere S."/>
        </authorList>
    </citation>
    <scope>NUCLEOTIDE SEQUENCE</scope>
    <source>
        <tissue evidence="16">Leaves</tissue>
    </source>
</reference>
<dbReference type="InterPro" id="IPR003591">
    <property type="entry name" value="Leu-rich_rpt_typical-subtyp"/>
</dbReference>
<accession>A0A0C3XQT5</accession>
<evidence type="ECO:0000256" key="10">
    <source>
        <dbReference type="ARBA" id="ARBA00023170"/>
    </source>
</evidence>
<keyword evidence="18" id="KW-1185">Reference proteome</keyword>
<organism evidence="15 18">
    <name type="scientific">Medicago truncatula</name>
    <name type="common">Barrel medic</name>
    <name type="synonym">Medicago tribuloides</name>
    <dbReference type="NCBI Taxonomy" id="3880"/>
    <lineage>
        <taxon>Eukaryota</taxon>
        <taxon>Viridiplantae</taxon>
        <taxon>Streptophyta</taxon>
        <taxon>Embryophyta</taxon>
        <taxon>Tracheophyta</taxon>
        <taxon>Spermatophyta</taxon>
        <taxon>Magnoliopsida</taxon>
        <taxon>eudicotyledons</taxon>
        <taxon>Gunneridae</taxon>
        <taxon>Pentapetalae</taxon>
        <taxon>rosids</taxon>
        <taxon>fabids</taxon>
        <taxon>Fabales</taxon>
        <taxon>Fabaceae</taxon>
        <taxon>Papilionoideae</taxon>
        <taxon>50 kb inversion clade</taxon>
        <taxon>NPAAA clade</taxon>
        <taxon>Hologalegina</taxon>
        <taxon>IRL clade</taxon>
        <taxon>Trifolieae</taxon>
        <taxon>Medicago</taxon>
    </lineage>
</organism>
<sequence>MEKCLLLSLILLFFHFPSFSSSSSFNSSLCHHDESFALLQFKSSFTIDTPCVKSPMKTATWKNGTDCCSWHGVTCDTVSGHVIGLNLGCEGFQGILHPNSTLFHLAHLQMLNLSNNYFSNDFSGSHFHSKFGGFMSLTHLDLSSCFFQDEIPSQISDLSKLQSLHLSGNDKLVWKETTLKRLVQNATSLRELFLDYTDMSLIRPNSINLLFNRSFSLVTLNLRETILSGKLKKSILCLPSIQELDMSYNDHLEGQLPELSCSTSLITLDLSGCGFQGSIPLSFSNLTRLASLRLSGNHLNGSIPSTILTFSHLTFLYLDDNVLNGQIPDSFHLSNKFQIIDLSGNKIGGELPTSLSNLRHLINLDLSYNSLSGQIPDVFGGMTKLQELRLYSNNLVGQIPLSLFKLTQLVRFDCSYNKLRGPLPNKITGFQQLVRFRLNDNRLNGTIPSSLLSLPRLLNLYLSNNQLTGHISAISSYSLEALNLGGNKLQGNIPESIFNLVNLAVLDLSSNNLSGVVNFQHFGKLQNLYSLSLSQNTQLSLTFESNVSYNFSHLRELDLSSINLTNFPILSEKFLSLDYFDLSNNNLNGRVPNWLFETAESLNLSQNCFTSIDQISRNVDQLGSLDLSSNLLEGDISLSICSMKSLRFLNLAHNKLTGIIPQYLANLSSLQVLDLQMNRFYGALPSNFSKYSDLRSLNLNGNHIEGHLPKSLSHCKTLEFLNLGSNKIEDKFPDWIQTLQDLKVLVLRDNKLHGHIANLKIKNPFPSLVIFDISGNNFSGPLPPKDYFKKYEAMKAVTQVGENTSLLYVQDSAGSYDSVTVANKGINMTLVKIPINFVSIDFSRNKFNGGIPNDIGELHALKGLNLSHNRLTGPIPQSIQNLTNLESLDLSSNMLTGMIPAELTNLNSLEVLDLSNNHLVGEIPQGKQFNTFTNDSYKGNLGLCGLPLSKKCGPEQHSPPSANNFWSEEKFGFGWKPVAIGYGCGFVFGIGLGYYMFLIGKPRWFVMIFGGHPKRRVNRRT</sequence>
<name>G7KBR9_MEDTR</name>
<evidence type="ECO:0000256" key="5">
    <source>
        <dbReference type="ARBA" id="ARBA00022692"/>
    </source>
</evidence>
<keyword evidence="11" id="KW-0325">Glycoprotein</keyword>
<dbReference type="Pfam" id="PF00560">
    <property type="entry name" value="LRR_1"/>
    <property type="match status" value="5"/>
</dbReference>
<dbReference type="PANTHER" id="PTHR48061">
    <property type="entry name" value="LEUCINE-RICH REPEAT RECEPTOR PROTEIN KINASE EMS1-LIKE-RELATED"/>
    <property type="match status" value="1"/>
</dbReference>